<evidence type="ECO:0000259" key="2">
    <source>
        <dbReference type="Pfam" id="PF01323"/>
    </source>
</evidence>
<dbReference type="CDD" id="cd03022">
    <property type="entry name" value="DsbA_HCCA_Iso"/>
    <property type="match status" value="1"/>
</dbReference>
<evidence type="ECO:0000256" key="1">
    <source>
        <dbReference type="PIRNR" id="PIRNR006386"/>
    </source>
</evidence>
<accession>A0ABT8S079</accession>
<comment type="similarity">
    <text evidence="1">Belongs to the GST superfamily. NadH family.</text>
</comment>
<dbReference type="InterPro" id="IPR051924">
    <property type="entry name" value="GST_Kappa/NadH"/>
</dbReference>
<name>A0ABT8S079_9BURK</name>
<dbReference type="PIRSF" id="PIRSF006386">
    <property type="entry name" value="HCCAis_GSTk"/>
    <property type="match status" value="1"/>
</dbReference>
<dbReference type="EMBL" id="JAUKVY010000005">
    <property type="protein sequence ID" value="MDO1532331.1"/>
    <property type="molecule type" value="Genomic_DNA"/>
</dbReference>
<organism evidence="3 4">
    <name type="scientific">Variovorax ginsengisoli</name>
    <dbReference type="NCBI Taxonomy" id="363844"/>
    <lineage>
        <taxon>Bacteria</taxon>
        <taxon>Pseudomonadati</taxon>
        <taxon>Pseudomonadota</taxon>
        <taxon>Betaproteobacteria</taxon>
        <taxon>Burkholderiales</taxon>
        <taxon>Comamonadaceae</taxon>
        <taxon>Variovorax</taxon>
    </lineage>
</organism>
<dbReference type="PANTHER" id="PTHR42943:SF2">
    <property type="entry name" value="GLUTATHIONE S-TRANSFERASE KAPPA 1"/>
    <property type="match status" value="1"/>
</dbReference>
<gene>
    <name evidence="3" type="ORF">Q2T77_08520</name>
</gene>
<dbReference type="InterPro" id="IPR036249">
    <property type="entry name" value="Thioredoxin-like_sf"/>
</dbReference>
<dbReference type="GO" id="GO:0016853">
    <property type="term" value="F:isomerase activity"/>
    <property type="evidence" value="ECO:0007669"/>
    <property type="project" value="UniProtKB-KW"/>
</dbReference>
<keyword evidence="1 3" id="KW-0413">Isomerase</keyword>
<feature type="domain" description="DSBA-like thioredoxin" evidence="2">
    <location>
        <begin position="8"/>
        <end position="188"/>
    </location>
</feature>
<dbReference type="PANTHER" id="PTHR42943">
    <property type="entry name" value="GLUTATHIONE S-TRANSFERASE KAPPA"/>
    <property type="match status" value="1"/>
</dbReference>
<comment type="caution">
    <text evidence="3">The sequence shown here is derived from an EMBL/GenBank/DDBJ whole genome shotgun (WGS) entry which is preliminary data.</text>
</comment>
<reference evidence="3" key="1">
    <citation type="submission" date="2023-06" db="EMBL/GenBank/DDBJ databases">
        <authorList>
            <person name="Jiang Y."/>
            <person name="Liu Q."/>
        </authorList>
    </citation>
    <scope>NUCLEOTIDE SEQUENCE</scope>
    <source>
        <strain evidence="3">CGMCC 1.12090</strain>
    </source>
</reference>
<proteinExistence type="inferred from homology"/>
<dbReference type="Pfam" id="PF01323">
    <property type="entry name" value="DSBA"/>
    <property type="match status" value="1"/>
</dbReference>
<dbReference type="Gene3D" id="3.40.30.10">
    <property type="entry name" value="Glutaredoxin"/>
    <property type="match status" value="1"/>
</dbReference>
<dbReference type="InterPro" id="IPR001853">
    <property type="entry name" value="DSBA-like_thioredoxin_dom"/>
</dbReference>
<evidence type="ECO:0000313" key="4">
    <source>
        <dbReference type="Proteomes" id="UP001169027"/>
    </source>
</evidence>
<dbReference type="InterPro" id="IPR044087">
    <property type="entry name" value="NahD-like"/>
</dbReference>
<comment type="catalytic activity">
    <reaction evidence="1">
        <text>2-hydroxychromene-2-carboxylate = (3E)-4-(2-hydroxyphenyl)-2-oxobut-3-enoate</text>
        <dbReference type="Rhea" id="RHEA:27401"/>
        <dbReference type="ChEBI" id="CHEBI:59350"/>
        <dbReference type="ChEBI" id="CHEBI:59353"/>
        <dbReference type="EC" id="5.99.1.4"/>
    </reaction>
</comment>
<dbReference type="InterPro" id="IPR014440">
    <property type="entry name" value="HCCAis_GSTk"/>
</dbReference>
<keyword evidence="4" id="KW-1185">Reference proteome</keyword>
<dbReference type="RefSeq" id="WP_301806821.1">
    <property type="nucleotide sequence ID" value="NZ_JAUJZH010000005.1"/>
</dbReference>
<sequence length="214" mass="23602">MKHLTCHLDFISPYAYLAFEHLPQALEGLSYSVAYRPVLLGALLKHHGQLGPAEIPAKRSWTYRHVLWLGHAHGIPIRMPATHPYNPLPHLRLALATSAGGDISRYVAETLFREVWRSGGEPGDPARLAALAATLRPQRDAGGEAVKAQLKANTDAAIARGVFGVPAFEVDDRLFWGFDGLAMLRAYLHGEPWFDGPDWDAADQRPSLLLRSKS</sequence>
<dbReference type="EC" id="5.99.1.4" evidence="1"/>
<protein>
    <recommendedName>
        <fullName evidence="1">2-hydroxychromene-2-carboxylate isomerase</fullName>
        <ecNumber evidence="1">5.99.1.4</ecNumber>
    </recommendedName>
</protein>
<dbReference type="Proteomes" id="UP001169027">
    <property type="component" value="Unassembled WGS sequence"/>
</dbReference>
<evidence type="ECO:0000313" key="3">
    <source>
        <dbReference type="EMBL" id="MDO1532331.1"/>
    </source>
</evidence>
<dbReference type="SUPFAM" id="SSF52833">
    <property type="entry name" value="Thioredoxin-like"/>
    <property type="match status" value="1"/>
</dbReference>